<reference evidence="1" key="1">
    <citation type="submission" date="2023-06" db="EMBL/GenBank/DDBJ databases">
        <title>Genome-scale phylogeny and comparative genomics of the fungal order Sordariales.</title>
        <authorList>
            <consortium name="Lawrence Berkeley National Laboratory"/>
            <person name="Hensen N."/>
            <person name="Bonometti L."/>
            <person name="Westerberg I."/>
            <person name="Brannstrom I.O."/>
            <person name="Guillou S."/>
            <person name="Cros-Aarteil S."/>
            <person name="Calhoun S."/>
            <person name="Haridas S."/>
            <person name="Kuo A."/>
            <person name="Mondo S."/>
            <person name="Pangilinan J."/>
            <person name="Riley R."/>
            <person name="Labutti K."/>
            <person name="Andreopoulos B."/>
            <person name="Lipzen A."/>
            <person name="Chen C."/>
            <person name="Yanf M."/>
            <person name="Daum C."/>
            <person name="Ng V."/>
            <person name="Clum A."/>
            <person name="Steindorff A."/>
            <person name="Ohm R."/>
            <person name="Martin F."/>
            <person name="Silar P."/>
            <person name="Natvig D."/>
            <person name="Lalanne C."/>
            <person name="Gautier V."/>
            <person name="Ament-Velasquez S.L."/>
            <person name="Kruys A."/>
            <person name="Hutchinson M.I."/>
            <person name="Powell A.J."/>
            <person name="Barry K."/>
            <person name="Miller A.N."/>
            <person name="Grigoriev I.V."/>
            <person name="Debuchy R."/>
            <person name="Gladieux P."/>
            <person name="Thoren M.H."/>
            <person name="Johannesson H."/>
        </authorList>
    </citation>
    <scope>NUCLEOTIDE SEQUENCE</scope>
    <source>
        <strain evidence="1">SMH2532-1</strain>
    </source>
</reference>
<name>A0AA40CT38_9PEZI</name>
<accession>A0AA40CT38</accession>
<organism evidence="1 2">
    <name type="scientific">Cercophora newfieldiana</name>
    <dbReference type="NCBI Taxonomy" id="92897"/>
    <lineage>
        <taxon>Eukaryota</taxon>
        <taxon>Fungi</taxon>
        <taxon>Dikarya</taxon>
        <taxon>Ascomycota</taxon>
        <taxon>Pezizomycotina</taxon>
        <taxon>Sordariomycetes</taxon>
        <taxon>Sordariomycetidae</taxon>
        <taxon>Sordariales</taxon>
        <taxon>Lasiosphaeriaceae</taxon>
        <taxon>Cercophora</taxon>
    </lineage>
</organism>
<keyword evidence="2" id="KW-1185">Reference proteome</keyword>
<dbReference type="EMBL" id="JAULSV010000003">
    <property type="protein sequence ID" value="KAK0649672.1"/>
    <property type="molecule type" value="Genomic_DNA"/>
</dbReference>
<protein>
    <submittedName>
        <fullName evidence="1">Uncharacterized protein</fullName>
    </submittedName>
</protein>
<sequence>MSQMEPSQLDAIKYQRPPEGFGKVEAGSVAIDPQYMYGMYNASATAFDLAGDLEKQLPLFIKRAQGRVMTLINIISSLRRELYDAKNDVIRANQRLHAVLLHSELNVNPDEWFKEAELKVMQSDYPFVSKGENGALIVEAQTPPSIELAPSSAGSEVVQE</sequence>
<gene>
    <name evidence="1" type="ORF">B0T16DRAFT_410541</name>
</gene>
<dbReference type="Proteomes" id="UP001174936">
    <property type="component" value="Unassembled WGS sequence"/>
</dbReference>
<evidence type="ECO:0000313" key="2">
    <source>
        <dbReference type="Proteomes" id="UP001174936"/>
    </source>
</evidence>
<proteinExistence type="predicted"/>
<comment type="caution">
    <text evidence="1">The sequence shown here is derived from an EMBL/GenBank/DDBJ whole genome shotgun (WGS) entry which is preliminary data.</text>
</comment>
<evidence type="ECO:0000313" key="1">
    <source>
        <dbReference type="EMBL" id="KAK0649672.1"/>
    </source>
</evidence>
<dbReference type="AlphaFoldDB" id="A0AA40CT38"/>